<dbReference type="Proteomes" id="UP000188879">
    <property type="component" value="Unassembled WGS sequence"/>
</dbReference>
<organism evidence="3 4">
    <name type="scientific">Teichococcus deserti</name>
    <dbReference type="NCBI Taxonomy" id="1817963"/>
    <lineage>
        <taxon>Bacteria</taxon>
        <taxon>Pseudomonadati</taxon>
        <taxon>Pseudomonadota</taxon>
        <taxon>Alphaproteobacteria</taxon>
        <taxon>Acetobacterales</taxon>
        <taxon>Roseomonadaceae</taxon>
        <taxon>Roseomonas</taxon>
    </lineage>
</organism>
<keyword evidence="4" id="KW-1185">Reference proteome</keyword>
<comment type="caution">
    <text evidence="3">The sequence shown here is derived from an EMBL/GenBank/DDBJ whole genome shotgun (WGS) entry which is preliminary data.</text>
</comment>
<evidence type="ECO:0000259" key="2">
    <source>
        <dbReference type="Pfam" id="PF13443"/>
    </source>
</evidence>
<dbReference type="AlphaFoldDB" id="A0A1V2H0N6"/>
<dbReference type="SUPFAM" id="SSF51306">
    <property type="entry name" value="LexA/Signal peptidase"/>
    <property type="match status" value="1"/>
</dbReference>
<name>A0A1V2H0N6_9PROT</name>
<dbReference type="OrthoDB" id="9792157at2"/>
<sequence>MDEQQQAAKALLERMLRTTGLTPSELARAAKLTPSTLTRFLNSPVRHTLSARTLTKLSAYSGVAVPPAVLPALPPASVPVVGYIGAGEQVLPFDDAAMGAGLEQADPPPGAEPGTVAVVVRGDSMFPAFWDGDILYYSREAGFDRDGCLYNECIVKLRDGPIYIKRVTPGGQPGLYTLQSYNAPPMADVAIDWAAPVQFQDKRRRRAKP</sequence>
<proteinExistence type="predicted"/>
<protein>
    <submittedName>
        <fullName evidence="3">Uncharacterized protein</fullName>
    </submittedName>
</protein>
<dbReference type="InterPro" id="IPR036286">
    <property type="entry name" value="LexA/Signal_pep-like_sf"/>
</dbReference>
<dbReference type="CDD" id="cd06462">
    <property type="entry name" value="Peptidase_S24_S26"/>
    <property type="match status" value="1"/>
</dbReference>
<dbReference type="Pfam" id="PF00717">
    <property type="entry name" value="Peptidase_S24"/>
    <property type="match status" value="1"/>
</dbReference>
<dbReference type="RefSeq" id="WP_076958137.1">
    <property type="nucleotide sequence ID" value="NZ_MLCO01000143.1"/>
</dbReference>
<dbReference type="InterPro" id="IPR001387">
    <property type="entry name" value="Cro/C1-type_HTH"/>
</dbReference>
<evidence type="ECO:0000259" key="1">
    <source>
        <dbReference type="Pfam" id="PF00717"/>
    </source>
</evidence>
<dbReference type="InterPro" id="IPR015927">
    <property type="entry name" value="Peptidase_S24_S26A/B/C"/>
</dbReference>
<dbReference type="CDD" id="cd00093">
    <property type="entry name" value="HTH_XRE"/>
    <property type="match status" value="1"/>
</dbReference>
<feature type="domain" description="HTH cro/C1-type" evidence="2">
    <location>
        <begin position="12"/>
        <end position="60"/>
    </location>
</feature>
<feature type="domain" description="Peptidase S24/S26A/S26B/S26C" evidence="1">
    <location>
        <begin position="79"/>
        <end position="184"/>
    </location>
</feature>
<dbReference type="Pfam" id="PF13443">
    <property type="entry name" value="HTH_26"/>
    <property type="match status" value="1"/>
</dbReference>
<dbReference type="Gene3D" id="2.10.109.10">
    <property type="entry name" value="Umud Fragment, subunit A"/>
    <property type="match status" value="1"/>
</dbReference>
<dbReference type="EMBL" id="MLCO01000143">
    <property type="protein sequence ID" value="ONG52211.1"/>
    <property type="molecule type" value="Genomic_DNA"/>
</dbReference>
<gene>
    <name evidence="3" type="ORF">BKE38_14910</name>
</gene>
<accession>A0A1V2H0N6</accession>
<reference evidence="3 4" key="1">
    <citation type="submission" date="2016-10" db="EMBL/GenBank/DDBJ databases">
        <title>Draft Genome sequence of Roseomonas sp. strain M3.</title>
        <authorList>
            <person name="Subhash Y."/>
            <person name="Lee S."/>
        </authorList>
    </citation>
    <scope>NUCLEOTIDE SEQUENCE [LARGE SCALE GENOMIC DNA]</scope>
    <source>
        <strain evidence="3 4">M3</strain>
    </source>
</reference>
<evidence type="ECO:0000313" key="3">
    <source>
        <dbReference type="EMBL" id="ONG52211.1"/>
    </source>
</evidence>
<evidence type="ECO:0000313" key="4">
    <source>
        <dbReference type="Proteomes" id="UP000188879"/>
    </source>
</evidence>